<accession>A0A2G5T3E3</accession>
<comment type="caution">
    <text evidence="9">The sequence shown here is derived from an EMBL/GenBank/DDBJ whole genome shotgun (WGS) entry which is preliminary data.</text>
</comment>
<evidence type="ECO:0000256" key="2">
    <source>
        <dbReference type="ARBA" id="ARBA00008612"/>
    </source>
</evidence>
<dbReference type="STRING" id="1611254.A0A2G5T3E3"/>
<dbReference type="InterPro" id="IPR032963">
    <property type="entry name" value="Gclm"/>
</dbReference>
<evidence type="ECO:0000256" key="1">
    <source>
        <dbReference type="ARBA" id="ARBA00005006"/>
    </source>
</evidence>
<evidence type="ECO:0000256" key="5">
    <source>
        <dbReference type="ARBA" id="ARBA00030406"/>
    </source>
</evidence>
<keyword evidence="10" id="KW-1185">Reference proteome</keyword>
<dbReference type="PANTHER" id="PTHR13295:SF4">
    <property type="entry name" value="GLUTAMATE--CYSTEINE LIGASE REGULATORY SUBUNIT"/>
    <property type="match status" value="1"/>
</dbReference>
<dbReference type="AlphaFoldDB" id="A0A2G5T3E3"/>
<gene>
    <name evidence="9" type="primary">Cnig_chr_X.g26588</name>
    <name evidence="9" type="ORF">B9Z55_026588</name>
</gene>
<dbReference type="PANTHER" id="PTHR13295">
    <property type="entry name" value="GLUTAMATE CYSTEINE LIGASE REGULATORY SUBUNIT"/>
    <property type="match status" value="1"/>
</dbReference>
<dbReference type="Proteomes" id="UP000230233">
    <property type="component" value="Chromosome X"/>
</dbReference>
<dbReference type="UniPathway" id="UPA00142">
    <property type="reaction ID" value="UER00209"/>
</dbReference>
<evidence type="ECO:0000313" key="9">
    <source>
        <dbReference type="EMBL" id="PIC21925.1"/>
    </source>
</evidence>
<protein>
    <recommendedName>
        <fullName evidence="7">GCS light chain</fullName>
    </recommendedName>
    <alternativeName>
        <fullName evidence="5">Gamma-ECS regulatory subunit</fullName>
    </alternativeName>
    <alternativeName>
        <fullName evidence="8">Gamma-glutamylcysteine synthetase regulatory subunit</fullName>
    </alternativeName>
    <alternativeName>
        <fullName evidence="6">Glutamate--cysteine ligase modifier subunit</fullName>
    </alternativeName>
</protein>
<dbReference type="GO" id="GO:0006750">
    <property type="term" value="P:glutathione biosynthetic process"/>
    <property type="evidence" value="ECO:0007669"/>
    <property type="project" value="UniProtKB-UniPathway"/>
</dbReference>
<comment type="similarity">
    <text evidence="2">Belongs to the aldo/keto reductase family. Glutamate--cysteine ligase light chain subfamily.</text>
</comment>
<proteinExistence type="inferred from homology"/>
<name>A0A2G5T3E3_9PELO</name>
<evidence type="ECO:0000313" key="10">
    <source>
        <dbReference type="Proteomes" id="UP000230233"/>
    </source>
</evidence>
<dbReference type="GO" id="GO:0017109">
    <property type="term" value="C:glutamate-cysteine ligase complex"/>
    <property type="evidence" value="ECO:0007669"/>
    <property type="project" value="TreeGrafter"/>
</dbReference>
<dbReference type="InterPro" id="IPR036812">
    <property type="entry name" value="NAD(P)_OxRdtase_dom_sf"/>
</dbReference>
<comment type="subunit">
    <text evidence="3">Heterodimer of a catalytic heavy chain and a regulatory light chain.</text>
</comment>
<evidence type="ECO:0000256" key="4">
    <source>
        <dbReference type="ARBA" id="ARBA00022684"/>
    </source>
</evidence>
<keyword evidence="4" id="KW-0317">Glutathione biosynthesis</keyword>
<dbReference type="GO" id="GO:0035226">
    <property type="term" value="F:glutamate-cysteine ligase catalytic subunit binding"/>
    <property type="evidence" value="ECO:0007669"/>
    <property type="project" value="InterPro"/>
</dbReference>
<sequence>MIFQNIMPSIHQLETTPSGLAQFQLRTGNINGNLELKCTNFSNSAEELAQWISLQSKDSIMDNTEDDRMAIHARNDLKVTFKIFMTKWDVGSLEKAIEALKEELKIKDIETVIVAPPPLLHIDGESEKEKLARWIDLMFPIYSRLAQYIYYSEVGAIGLADVSLRQLKKISKRVAMQPPLVQLHESSHVDPELRAFAEEQEVQLLAHVDPVPMPLAGVAHALTKITRAAGSLQTTLLGRYTVFIRARAVMISKGYIAHLEETH</sequence>
<evidence type="ECO:0000256" key="7">
    <source>
        <dbReference type="ARBA" id="ARBA00031732"/>
    </source>
</evidence>
<dbReference type="GO" id="GO:0030234">
    <property type="term" value="F:enzyme regulator activity"/>
    <property type="evidence" value="ECO:0007669"/>
    <property type="project" value="TreeGrafter"/>
</dbReference>
<dbReference type="EMBL" id="PDUG01000006">
    <property type="protein sequence ID" value="PIC21925.1"/>
    <property type="molecule type" value="Genomic_DNA"/>
</dbReference>
<evidence type="ECO:0000256" key="8">
    <source>
        <dbReference type="ARBA" id="ARBA00032926"/>
    </source>
</evidence>
<dbReference type="OrthoDB" id="5596051at2759"/>
<comment type="pathway">
    <text evidence="1">Sulfur metabolism; glutathione biosynthesis; glutathione from L-cysteine and L-glutamate: step 1/2.</text>
</comment>
<organism evidence="9 10">
    <name type="scientific">Caenorhabditis nigoni</name>
    <dbReference type="NCBI Taxonomy" id="1611254"/>
    <lineage>
        <taxon>Eukaryota</taxon>
        <taxon>Metazoa</taxon>
        <taxon>Ecdysozoa</taxon>
        <taxon>Nematoda</taxon>
        <taxon>Chromadorea</taxon>
        <taxon>Rhabditida</taxon>
        <taxon>Rhabditina</taxon>
        <taxon>Rhabditomorpha</taxon>
        <taxon>Rhabditoidea</taxon>
        <taxon>Rhabditidae</taxon>
        <taxon>Peloderinae</taxon>
        <taxon>Caenorhabditis</taxon>
    </lineage>
</organism>
<evidence type="ECO:0000256" key="6">
    <source>
        <dbReference type="ARBA" id="ARBA00031154"/>
    </source>
</evidence>
<dbReference type="SUPFAM" id="SSF51430">
    <property type="entry name" value="NAD(P)-linked oxidoreductase"/>
    <property type="match status" value="1"/>
</dbReference>
<evidence type="ECO:0000256" key="3">
    <source>
        <dbReference type="ARBA" id="ARBA00011532"/>
    </source>
</evidence>
<reference evidence="10" key="1">
    <citation type="submission" date="2017-10" db="EMBL/GenBank/DDBJ databases">
        <title>Rapid genome shrinkage in a self-fertile nematode reveals novel sperm competition proteins.</title>
        <authorList>
            <person name="Yin D."/>
            <person name="Schwarz E.M."/>
            <person name="Thomas C.G."/>
            <person name="Felde R.L."/>
            <person name="Korf I.F."/>
            <person name="Cutter A.D."/>
            <person name="Schartner C.M."/>
            <person name="Ralston E.J."/>
            <person name="Meyer B.J."/>
            <person name="Haag E.S."/>
        </authorList>
    </citation>
    <scope>NUCLEOTIDE SEQUENCE [LARGE SCALE GENOMIC DNA]</scope>
    <source>
        <strain evidence="10">JU1422</strain>
    </source>
</reference>